<dbReference type="OrthoDB" id="426811at2"/>
<name>A0A318R2E3_PROMR</name>
<evidence type="ECO:0000313" key="2">
    <source>
        <dbReference type="Proteomes" id="UP000247807"/>
    </source>
</evidence>
<dbReference type="RefSeq" id="WP_158466499.1">
    <property type="nucleotide sequence ID" value="NZ_QJUE01000002.1"/>
</dbReference>
<comment type="caution">
    <text evidence="1">The sequence shown here is derived from an EMBL/GenBank/DDBJ whole genome shotgun (WGS) entry which is preliminary data.</text>
</comment>
<dbReference type="Pfam" id="PF11061">
    <property type="entry name" value="Tsr0524-like"/>
    <property type="match status" value="1"/>
</dbReference>
<dbReference type="InterPro" id="IPR021291">
    <property type="entry name" value="Tsr0524-like"/>
</dbReference>
<dbReference type="Proteomes" id="UP000247807">
    <property type="component" value="Unassembled WGS sequence"/>
</dbReference>
<dbReference type="EMBL" id="QJUE01000002">
    <property type="protein sequence ID" value="PYE03005.1"/>
    <property type="molecule type" value="Genomic_DNA"/>
</dbReference>
<reference evidence="1 2" key="1">
    <citation type="journal article" date="2018" name="Appl. Environ. Microbiol.">
        <title>Genome rearrangement shapes Prochlorococcus ecological adaptation.</title>
        <authorList>
            <person name="Yan W."/>
            <person name="Wei S."/>
            <person name="Wang Q."/>
            <person name="Xiao X."/>
            <person name="Zeng Q."/>
            <person name="Jiao N."/>
            <person name="Zhang R."/>
        </authorList>
    </citation>
    <scope>NUCLEOTIDE SEQUENCE [LARGE SCALE GENOMIC DNA]</scope>
    <source>
        <strain evidence="1 2">XMU1408</strain>
    </source>
</reference>
<organism evidence="1 2">
    <name type="scientific">Prochlorococcus marinus XMU1408</name>
    <dbReference type="NCBI Taxonomy" id="2213228"/>
    <lineage>
        <taxon>Bacteria</taxon>
        <taxon>Bacillati</taxon>
        <taxon>Cyanobacteriota</taxon>
        <taxon>Cyanophyceae</taxon>
        <taxon>Synechococcales</taxon>
        <taxon>Prochlorococcaceae</taxon>
        <taxon>Prochlorococcus</taxon>
    </lineage>
</organism>
<protein>
    <submittedName>
        <fullName evidence="1">Uncharacterized protein</fullName>
    </submittedName>
</protein>
<gene>
    <name evidence="1" type="ORF">DNJ73_04465</name>
</gene>
<evidence type="ECO:0000313" key="1">
    <source>
        <dbReference type="EMBL" id="PYE03005.1"/>
    </source>
</evidence>
<accession>A0A318R2E3</accession>
<proteinExistence type="predicted"/>
<dbReference type="AlphaFoldDB" id="A0A318R2E3"/>
<sequence>MDFNPLIPIGTTIKVDKSKIENVIPEKLFDNLPQIIIGNIIDYKMTDGMGIGYVLITNNNQKVWIFSNELDAKTKEAYKVDFIDESSKSKSAEHILGIIKVNYKIDGNRDIKTITNPLNIFNWLIFTLKDIF</sequence>